<dbReference type="Proteomes" id="UP000199150">
    <property type="component" value="Unassembled WGS sequence"/>
</dbReference>
<dbReference type="EMBL" id="FMTS01000006">
    <property type="protein sequence ID" value="SCW74557.1"/>
    <property type="molecule type" value="Genomic_DNA"/>
</dbReference>
<dbReference type="AlphaFoldDB" id="A0A1G4T021"/>
<reference evidence="3" key="1">
    <citation type="submission" date="2016-10" db="EMBL/GenBank/DDBJ databases">
        <authorList>
            <person name="Varghese N."/>
            <person name="Submissions S."/>
        </authorList>
    </citation>
    <scope>NUCLEOTIDE SEQUENCE [LARGE SCALE GENOMIC DNA]</scope>
    <source>
        <strain evidence="3">CGMCC 1.3431</strain>
    </source>
</reference>
<dbReference type="InterPro" id="IPR032710">
    <property type="entry name" value="NTF2-like_dom_sf"/>
</dbReference>
<organism evidence="2 3">
    <name type="scientific">Asticcacaulis taihuensis</name>
    <dbReference type="NCBI Taxonomy" id="260084"/>
    <lineage>
        <taxon>Bacteria</taxon>
        <taxon>Pseudomonadati</taxon>
        <taxon>Pseudomonadota</taxon>
        <taxon>Alphaproteobacteria</taxon>
        <taxon>Caulobacterales</taxon>
        <taxon>Caulobacteraceae</taxon>
        <taxon>Asticcacaulis</taxon>
    </lineage>
</organism>
<dbReference type="RefSeq" id="WP_090649771.1">
    <property type="nucleotide sequence ID" value="NZ_CBCRYE010000005.1"/>
</dbReference>
<dbReference type="PANTHER" id="PTHR41252:SF1">
    <property type="entry name" value="BLR2505 PROTEIN"/>
    <property type="match status" value="1"/>
</dbReference>
<evidence type="ECO:0000313" key="3">
    <source>
        <dbReference type="Proteomes" id="UP000199150"/>
    </source>
</evidence>
<name>A0A1G4T021_9CAUL</name>
<dbReference type="Pfam" id="PF12680">
    <property type="entry name" value="SnoaL_2"/>
    <property type="match status" value="1"/>
</dbReference>
<feature type="domain" description="SnoaL-like" evidence="1">
    <location>
        <begin position="11"/>
        <end position="98"/>
    </location>
</feature>
<sequence>MKSANVELLKSLYAAFGRGDMPTVLAGMSPKIVWNEAEHNPYADRNPYIGPDAVLKGVFTRLNNDWDNYHLDIESVLDAGDRLVALGRYSARFKATAFQQYTDTMAFATAMNLKPAHQPA</sequence>
<dbReference type="STRING" id="260084.SAMN02927928_3056"/>
<evidence type="ECO:0000259" key="1">
    <source>
        <dbReference type="Pfam" id="PF12680"/>
    </source>
</evidence>
<keyword evidence="3" id="KW-1185">Reference proteome</keyword>
<dbReference type="InterPro" id="IPR037401">
    <property type="entry name" value="SnoaL-like"/>
</dbReference>
<gene>
    <name evidence="2" type="ORF">SAMN02927928_3056</name>
</gene>
<proteinExistence type="predicted"/>
<dbReference type="OrthoDB" id="8451859at2"/>
<dbReference type="SUPFAM" id="SSF54427">
    <property type="entry name" value="NTF2-like"/>
    <property type="match status" value="1"/>
</dbReference>
<accession>A0A1G4T021</accession>
<dbReference type="Gene3D" id="3.10.450.50">
    <property type="match status" value="1"/>
</dbReference>
<dbReference type="PANTHER" id="PTHR41252">
    <property type="entry name" value="BLR2505 PROTEIN"/>
    <property type="match status" value="1"/>
</dbReference>
<protein>
    <recommendedName>
        <fullName evidence="1">SnoaL-like domain-containing protein</fullName>
    </recommendedName>
</protein>
<evidence type="ECO:0000313" key="2">
    <source>
        <dbReference type="EMBL" id="SCW74557.1"/>
    </source>
</evidence>